<evidence type="ECO:0000313" key="2">
    <source>
        <dbReference type="EnsemblPlants" id="OGLUM02G24610.1"/>
    </source>
</evidence>
<reference evidence="2" key="2">
    <citation type="submission" date="2018-05" db="EMBL/GenBank/DDBJ databases">
        <title>OgluRS3 (Oryza glumaepatula Reference Sequence Version 3).</title>
        <authorList>
            <person name="Zhang J."/>
            <person name="Kudrna D."/>
            <person name="Lee S."/>
            <person name="Talag J."/>
            <person name="Welchert J."/>
            <person name="Wing R.A."/>
        </authorList>
    </citation>
    <scope>NUCLEOTIDE SEQUENCE [LARGE SCALE GENOMIC DNA]</scope>
</reference>
<proteinExistence type="predicted"/>
<name>A0A0D9YV15_9ORYZ</name>
<dbReference type="AlphaFoldDB" id="A0A0D9YV15"/>
<evidence type="ECO:0000313" key="3">
    <source>
        <dbReference type="Proteomes" id="UP000026961"/>
    </source>
</evidence>
<evidence type="ECO:0000256" key="1">
    <source>
        <dbReference type="SAM" id="MobiDB-lite"/>
    </source>
</evidence>
<protein>
    <submittedName>
        <fullName evidence="2">Uncharacterized protein</fullName>
    </submittedName>
</protein>
<dbReference type="HOGENOM" id="CLU_2296082_0_0_1"/>
<organism evidence="2">
    <name type="scientific">Oryza glumipatula</name>
    <dbReference type="NCBI Taxonomy" id="40148"/>
    <lineage>
        <taxon>Eukaryota</taxon>
        <taxon>Viridiplantae</taxon>
        <taxon>Streptophyta</taxon>
        <taxon>Embryophyta</taxon>
        <taxon>Tracheophyta</taxon>
        <taxon>Spermatophyta</taxon>
        <taxon>Magnoliopsida</taxon>
        <taxon>Liliopsida</taxon>
        <taxon>Poales</taxon>
        <taxon>Poaceae</taxon>
        <taxon>BOP clade</taxon>
        <taxon>Oryzoideae</taxon>
        <taxon>Oryzeae</taxon>
        <taxon>Oryzinae</taxon>
        <taxon>Oryza</taxon>
    </lineage>
</organism>
<dbReference type="EnsemblPlants" id="OGLUM02G24610.1">
    <property type="protein sequence ID" value="OGLUM02G24610.1"/>
    <property type="gene ID" value="OGLUM02G24610"/>
</dbReference>
<keyword evidence="3" id="KW-1185">Reference proteome</keyword>
<accession>A0A0D9YV15</accession>
<feature type="compositionally biased region" description="Pro residues" evidence="1">
    <location>
        <begin position="40"/>
        <end position="49"/>
    </location>
</feature>
<dbReference type="Proteomes" id="UP000026961">
    <property type="component" value="Chromosome 2"/>
</dbReference>
<dbReference type="Gramene" id="OGLUM02G24610.1">
    <property type="protein sequence ID" value="OGLUM02G24610.1"/>
    <property type="gene ID" value="OGLUM02G24610"/>
</dbReference>
<feature type="region of interest" description="Disordered" evidence="1">
    <location>
        <begin position="29"/>
        <end position="101"/>
    </location>
</feature>
<reference evidence="2" key="1">
    <citation type="submission" date="2015-04" db="UniProtKB">
        <authorList>
            <consortium name="EnsemblPlants"/>
        </authorList>
    </citation>
    <scope>IDENTIFICATION</scope>
</reference>
<sequence>MRKFYKVHVNCPFDLSNLYRPSVLLYTHPGRPPLRAFSPSSPPPPPPPNSSSAPQAAQVETTAPPSSPHPIRPSLLGNHQKGGGGYAAGTDTELAREVDAA</sequence>